<gene>
    <name evidence="2" type="ORF">M0R89_07000</name>
</gene>
<evidence type="ECO:0000256" key="1">
    <source>
        <dbReference type="SAM" id="MobiDB-lite"/>
    </source>
</evidence>
<dbReference type="AlphaFoldDB" id="A0A8U0HXI9"/>
<accession>A0A8U0HXI9</accession>
<dbReference type="KEGG" id="halx:M0R89_07000"/>
<feature type="compositionally biased region" description="Gly residues" evidence="1">
    <location>
        <begin position="172"/>
        <end position="188"/>
    </location>
</feature>
<reference evidence="2 3" key="1">
    <citation type="submission" date="2022-04" db="EMBL/GenBank/DDBJ databases">
        <title>Diverse halophilic archaea isolated from saline environments.</title>
        <authorList>
            <person name="Cui H.-L."/>
        </authorList>
    </citation>
    <scope>NUCLEOTIDE SEQUENCE [LARGE SCALE GENOMIC DNA]</scope>
    <source>
        <strain evidence="2 3">XZYJT49</strain>
    </source>
</reference>
<dbReference type="EMBL" id="CP096659">
    <property type="protein sequence ID" value="UPV75800.1"/>
    <property type="molecule type" value="Genomic_DNA"/>
</dbReference>
<sequence length="197" mass="20962">MKSSALASGGLALGASGAGTVAAQQDGGGDWKRGLMFQTNFFPQSQFTVRSKPLPWAPVYNQNEEDFLNEENRSLLFQNPGVFQNINAHVIEWQFAGQDWGFLFIPNSVNVQQGQTYRTSPVFGTFGPEDFGDYGIDTGVQDEAFVGADENQYLDEGANELGLITIQFSPVSGGGQGTTTQGDGGGGQDTTTQSGGN</sequence>
<evidence type="ECO:0000313" key="2">
    <source>
        <dbReference type="EMBL" id="UPV75800.1"/>
    </source>
</evidence>
<dbReference type="Proteomes" id="UP000830729">
    <property type="component" value="Chromosome"/>
</dbReference>
<keyword evidence="3" id="KW-1185">Reference proteome</keyword>
<name>A0A8U0HXI9_9EURY</name>
<dbReference type="RefSeq" id="WP_248651837.1">
    <property type="nucleotide sequence ID" value="NZ_CP096659.1"/>
</dbReference>
<evidence type="ECO:0000313" key="3">
    <source>
        <dbReference type="Proteomes" id="UP000830729"/>
    </source>
</evidence>
<dbReference type="GeneID" id="72184933"/>
<proteinExistence type="predicted"/>
<organism evidence="2 3">
    <name type="scientific">Halorussus limi</name>
    <dbReference type="NCBI Taxonomy" id="2938695"/>
    <lineage>
        <taxon>Archaea</taxon>
        <taxon>Methanobacteriati</taxon>
        <taxon>Methanobacteriota</taxon>
        <taxon>Stenosarchaea group</taxon>
        <taxon>Halobacteria</taxon>
        <taxon>Halobacteriales</taxon>
        <taxon>Haladaptataceae</taxon>
        <taxon>Halorussus</taxon>
    </lineage>
</organism>
<protein>
    <submittedName>
        <fullName evidence="2">Uncharacterized protein</fullName>
    </submittedName>
</protein>
<feature type="region of interest" description="Disordered" evidence="1">
    <location>
        <begin position="172"/>
        <end position="197"/>
    </location>
</feature>